<dbReference type="InterPro" id="IPR050673">
    <property type="entry name" value="Mito_inner_translocase_sub"/>
</dbReference>
<evidence type="ECO:0000256" key="2">
    <source>
        <dbReference type="ARBA" id="ARBA00006720"/>
    </source>
</evidence>
<dbReference type="GO" id="GO:0015031">
    <property type="term" value="P:protein transport"/>
    <property type="evidence" value="ECO:0007669"/>
    <property type="project" value="UniProtKB-KW"/>
</dbReference>
<evidence type="ECO:0000256" key="4">
    <source>
        <dbReference type="ARBA" id="ARBA00022723"/>
    </source>
</evidence>
<keyword evidence="5 12" id="KW-0999">Mitochondrion inner membrane</keyword>
<evidence type="ECO:0000256" key="11">
    <source>
        <dbReference type="ARBA" id="ARBA00023186"/>
    </source>
</evidence>
<keyword evidence="8 12" id="KW-0811">Translocation</keyword>
<keyword evidence="6" id="KW-0862">Zinc</keyword>
<evidence type="ECO:0000313" key="16">
    <source>
        <dbReference type="RefSeq" id="XP_033536829.1"/>
    </source>
</evidence>
<comment type="subcellular location">
    <subcellularLocation>
        <location evidence="1 12">Mitochondrion inner membrane</location>
        <topology evidence="1 12">Peripheral membrane protein</topology>
        <orientation evidence="1 12">Intermembrane side</orientation>
    </subcellularLocation>
</comment>
<reference evidence="14 16" key="1">
    <citation type="submission" date="2020-01" db="EMBL/GenBank/DDBJ databases">
        <authorList>
            <consortium name="DOE Joint Genome Institute"/>
            <person name="Haridas S."/>
            <person name="Albert R."/>
            <person name="Binder M."/>
            <person name="Bloem J."/>
            <person name="Labutti K."/>
            <person name="Salamov A."/>
            <person name="Andreopoulos B."/>
            <person name="Baker S.E."/>
            <person name="Barry K."/>
            <person name="Bills G."/>
            <person name="Bluhm B.H."/>
            <person name="Cannon C."/>
            <person name="Castanera R."/>
            <person name="Culley D.E."/>
            <person name="Daum C."/>
            <person name="Ezra D."/>
            <person name="Gonzalez J.B."/>
            <person name="Henrissat B."/>
            <person name="Kuo A."/>
            <person name="Liang C."/>
            <person name="Lipzen A."/>
            <person name="Lutzoni F."/>
            <person name="Magnuson J."/>
            <person name="Mondo S."/>
            <person name="Nolan M."/>
            <person name="Ohm R."/>
            <person name="Pangilinan J."/>
            <person name="Park H.-J."/>
            <person name="Ramirez L."/>
            <person name="Alfaro M."/>
            <person name="Sun H."/>
            <person name="Tritt A."/>
            <person name="Yoshinaga Y."/>
            <person name="Zwiers L.-H."/>
            <person name="Turgeon B.G."/>
            <person name="Goodwin S.B."/>
            <person name="Spatafora J.W."/>
            <person name="Crous P.W."/>
            <person name="Grigoriev I.V."/>
        </authorList>
    </citation>
    <scope>NUCLEOTIDE SEQUENCE</scope>
    <source>
        <strain evidence="14 16">CBS 781.70</strain>
    </source>
</reference>
<comment type="function">
    <text evidence="12">Mitochondrial intermembrane chaperone that participates in the import and insertion of some multi-pass transmembrane proteins into the mitochondrial inner membrane. Also required for the transfer of beta-barrel precursors from the TOM complex to the sorting and assembly machinery (SAM complex) of the outer membrane. Acts as a chaperone-like protein that protects the hydrophobic precursors from aggregation and guide them through the mitochondrial intermembrane space.</text>
</comment>
<evidence type="ECO:0000256" key="12">
    <source>
        <dbReference type="RuleBase" id="RU367043"/>
    </source>
</evidence>
<dbReference type="Proteomes" id="UP000504638">
    <property type="component" value="Unplaced"/>
</dbReference>
<feature type="domain" description="Tim10-like" evidence="13">
    <location>
        <begin position="17"/>
        <end position="77"/>
    </location>
</feature>
<comment type="similarity">
    <text evidence="2 12">Belongs to the small Tim family.</text>
</comment>
<comment type="domain">
    <text evidence="12">The twin CX3C motif contains 4 conserved Cys residues that form 2 disulfide bonds in the mitochondrial intermembrane space.</text>
</comment>
<evidence type="ECO:0000313" key="15">
    <source>
        <dbReference type="Proteomes" id="UP000504638"/>
    </source>
</evidence>
<evidence type="ECO:0000256" key="7">
    <source>
        <dbReference type="ARBA" id="ARBA00022927"/>
    </source>
</evidence>
<name>A0A6G1GAT7_9PEZI</name>
<evidence type="ECO:0000259" key="13">
    <source>
        <dbReference type="Pfam" id="PF02953"/>
    </source>
</evidence>
<evidence type="ECO:0000256" key="3">
    <source>
        <dbReference type="ARBA" id="ARBA00022448"/>
    </source>
</evidence>
<sequence>MNMNFNDTEQRELNSRLERKQMREMLTTYQNLLQGCFDECINDFSTKSIQSREEGCLMRCLDKRQKASERLTARFQELNQQMADKGGAPGQ</sequence>
<keyword evidence="15" id="KW-1185">Reference proteome</keyword>
<dbReference type="Gene3D" id="1.10.287.810">
    <property type="entry name" value="Mitochondrial import inner membrane translocase subunit tim13 like domains"/>
    <property type="match status" value="1"/>
</dbReference>
<reference evidence="16" key="3">
    <citation type="submission" date="2025-04" db="UniProtKB">
        <authorList>
            <consortium name="RefSeq"/>
        </authorList>
    </citation>
    <scope>IDENTIFICATION</scope>
    <source>
        <strain evidence="16">CBS 781.70</strain>
    </source>
</reference>
<proteinExistence type="inferred from homology"/>
<dbReference type="Pfam" id="PF02953">
    <property type="entry name" value="zf-Tim10_DDP"/>
    <property type="match status" value="1"/>
</dbReference>
<evidence type="ECO:0000256" key="8">
    <source>
        <dbReference type="ARBA" id="ARBA00023010"/>
    </source>
</evidence>
<keyword evidence="9 12" id="KW-0496">Mitochondrion</keyword>
<keyword evidence="11 12" id="KW-0143">Chaperone</keyword>
<keyword evidence="7 12" id="KW-0653">Protein transport</keyword>
<keyword evidence="3 12" id="KW-0813">Transport</keyword>
<evidence type="ECO:0000256" key="9">
    <source>
        <dbReference type="ARBA" id="ARBA00023128"/>
    </source>
</evidence>
<evidence type="ECO:0000256" key="6">
    <source>
        <dbReference type="ARBA" id="ARBA00022833"/>
    </source>
</evidence>
<dbReference type="OrthoDB" id="1551503at2759"/>
<dbReference type="AlphaFoldDB" id="A0A6G1GAT7"/>
<gene>
    <name evidence="14 16" type="ORF">P152DRAFT_412428</name>
</gene>
<dbReference type="EMBL" id="ML975152">
    <property type="protein sequence ID" value="KAF1815198.1"/>
    <property type="molecule type" value="Genomic_DNA"/>
</dbReference>
<dbReference type="SUPFAM" id="SSF144122">
    <property type="entry name" value="Tim10-like"/>
    <property type="match status" value="1"/>
</dbReference>
<protein>
    <recommendedName>
        <fullName evidence="12">Mitochondrial import inner membrane translocase subunit</fullName>
    </recommendedName>
</protein>
<keyword evidence="10 12" id="KW-1015">Disulfide bond</keyword>
<keyword evidence="4" id="KW-0479">Metal-binding</keyword>
<dbReference type="RefSeq" id="XP_033536829.1">
    <property type="nucleotide sequence ID" value="XM_033676984.1"/>
</dbReference>
<dbReference type="InterPro" id="IPR035427">
    <property type="entry name" value="Tim10-like_dom_sf"/>
</dbReference>
<evidence type="ECO:0000256" key="5">
    <source>
        <dbReference type="ARBA" id="ARBA00022792"/>
    </source>
</evidence>
<evidence type="ECO:0000313" key="14">
    <source>
        <dbReference type="EMBL" id="KAF1815198.1"/>
    </source>
</evidence>
<dbReference type="GO" id="GO:0005743">
    <property type="term" value="C:mitochondrial inner membrane"/>
    <property type="evidence" value="ECO:0007669"/>
    <property type="project" value="UniProtKB-SubCell"/>
</dbReference>
<dbReference type="GeneID" id="54417554"/>
<accession>A0A6G1GAT7</accession>
<organism evidence="14">
    <name type="scientific">Eremomyces bilateralis CBS 781.70</name>
    <dbReference type="NCBI Taxonomy" id="1392243"/>
    <lineage>
        <taxon>Eukaryota</taxon>
        <taxon>Fungi</taxon>
        <taxon>Dikarya</taxon>
        <taxon>Ascomycota</taxon>
        <taxon>Pezizomycotina</taxon>
        <taxon>Dothideomycetes</taxon>
        <taxon>Dothideomycetes incertae sedis</taxon>
        <taxon>Eremomycetales</taxon>
        <taxon>Eremomycetaceae</taxon>
        <taxon>Eremomyces</taxon>
    </lineage>
</organism>
<dbReference type="PANTHER" id="PTHR13172">
    <property type="entry name" value="MITOCHONDRIAL IMPORT INNER MEMBRANE TRANSLOCASE SUBUNIT TIM9B"/>
    <property type="match status" value="1"/>
</dbReference>
<dbReference type="InterPro" id="IPR004217">
    <property type="entry name" value="Tim10-like"/>
</dbReference>
<reference evidence="16" key="2">
    <citation type="submission" date="2020-04" db="EMBL/GenBank/DDBJ databases">
        <authorList>
            <consortium name="NCBI Genome Project"/>
        </authorList>
    </citation>
    <scope>NUCLEOTIDE SEQUENCE</scope>
    <source>
        <strain evidence="16">CBS 781.70</strain>
    </source>
</reference>
<keyword evidence="5 12" id="KW-0472">Membrane</keyword>
<dbReference type="GO" id="GO:0046872">
    <property type="term" value="F:metal ion binding"/>
    <property type="evidence" value="ECO:0007669"/>
    <property type="project" value="UniProtKB-KW"/>
</dbReference>
<evidence type="ECO:0000256" key="1">
    <source>
        <dbReference type="ARBA" id="ARBA00004137"/>
    </source>
</evidence>
<evidence type="ECO:0000256" key="10">
    <source>
        <dbReference type="ARBA" id="ARBA00023157"/>
    </source>
</evidence>
<comment type="subunit">
    <text evidence="12">Heterohexamer.</text>
</comment>